<feature type="domain" description="Nudix hydrolase" evidence="3">
    <location>
        <begin position="47"/>
        <end position="177"/>
    </location>
</feature>
<dbReference type="RefSeq" id="WP_127351930.1">
    <property type="nucleotide sequence ID" value="NZ_CP034791.1"/>
</dbReference>
<keyword evidence="2 4" id="KW-0378">Hydrolase</keyword>
<dbReference type="PROSITE" id="PS51462">
    <property type="entry name" value="NUDIX"/>
    <property type="match status" value="1"/>
</dbReference>
<evidence type="ECO:0000256" key="2">
    <source>
        <dbReference type="ARBA" id="ARBA00022801"/>
    </source>
</evidence>
<dbReference type="PANTHER" id="PTHR43736">
    <property type="entry name" value="ADP-RIBOSE PYROPHOSPHATASE"/>
    <property type="match status" value="1"/>
</dbReference>
<dbReference type="InterPro" id="IPR000086">
    <property type="entry name" value="NUDIX_hydrolase_dom"/>
</dbReference>
<sequence length="198" mass="23233">MSNLKVRLPSMFDLSEIDVSRDLIEKKIDIEIETQEFFEYVNSKINVDRIGEVVFAVKNGDFILLVRQDEYPQGLYRVPSGGIGIGEKVVDALKREVKEELGIDVQKFSLIGVIEYNLCYKHKSYKFFSFVFLIDDYKNDSFAETDGEISEVLFVEVPRIKDYCDIIEQQSGFWKDWGNLRYHSTYLVYEYLTQKRID</sequence>
<dbReference type="Gene3D" id="3.90.79.10">
    <property type="entry name" value="Nucleoside Triphosphate Pyrophosphohydrolase"/>
    <property type="match status" value="1"/>
</dbReference>
<dbReference type="SUPFAM" id="SSF55811">
    <property type="entry name" value="Nudix"/>
    <property type="match status" value="1"/>
</dbReference>
<reference evidence="4 5" key="1">
    <citation type="submission" date="2018-12" db="EMBL/GenBank/DDBJ databases">
        <title>Genome sequence from the cellulolytic species, Caldicellulosiruptor changbaiensis.</title>
        <authorList>
            <person name="Blumer-Schuette S.E."/>
            <person name="Mendoza C."/>
        </authorList>
    </citation>
    <scope>NUCLEOTIDE SEQUENCE [LARGE SCALE GENOMIC DNA]</scope>
    <source>
        <strain evidence="4 5">CBS-Z</strain>
    </source>
</reference>
<dbReference type="PROSITE" id="PS00893">
    <property type="entry name" value="NUDIX_BOX"/>
    <property type="match status" value="1"/>
</dbReference>
<dbReference type="Proteomes" id="UP000282930">
    <property type="component" value="Chromosome"/>
</dbReference>
<keyword evidence="5" id="KW-1185">Reference proteome</keyword>
<evidence type="ECO:0000259" key="3">
    <source>
        <dbReference type="PROSITE" id="PS51462"/>
    </source>
</evidence>
<dbReference type="InterPro" id="IPR015797">
    <property type="entry name" value="NUDIX_hydrolase-like_dom_sf"/>
</dbReference>
<evidence type="ECO:0000313" key="5">
    <source>
        <dbReference type="Proteomes" id="UP000282930"/>
    </source>
</evidence>
<accession>A0A3T0D644</accession>
<dbReference type="CDD" id="cd02883">
    <property type="entry name" value="NUDIX_Hydrolase"/>
    <property type="match status" value="1"/>
</dbReference>
<comment type="similarity">
    <text evidence="1">Belongs to the Nudix hydrolase family.</text>
</comment>
<dbReference type="EMBL" id="CP034791">
    <property type="protein sequence ID" value="AZT90488.1"/>
    <property type="molecule type" value="Genomic_DNA"/>
</dbReference>
<dbReference type="PANTHER" id="PTHR43736:SF1">
    <property type="entry name" value="DIHYDRONEOPTERIN TRIPHOSPHATE DIPHOSPHATASE"/>
    <property type="match status" value="1"/>
</dbReference>
<protein>
    <submittedName>
        <fullName evidence="4">NUDIX hydrolase</fullName>
    </submittedName>
</protein>
<proteinExistence type="inferred from homology"/>
<evidence type="ECO:0000313" key="4">
    <source>
        <dbReference type="EMBL" id="AZT90488.1"/>
    </source>
</evidence>
<dbReference type="GO" id="GO:0016787">
    <property type="term" value="F:hydrolase activity"/>
    <property type="evidence" value="ECO:0007669"/>
    <property type="project" value="UniProtKB-KW"/>
</dbReference>
<dbReference type="Pfam" id="PF00293">
    <property type="entry name" value="NUDIX"/>
    <property type="match status" value="1"/>
</dbReference>
<gene>
    <name evidence="4" type="ORF">ELD05_07415</name>
</gene>
<organism evidence="4 5">
    <name type="scientific">Caldicellulosiruptor changbaiensis</name>
    <dbReference type="NCBI Taxonomy" id="1222016"/>
    <lineage>
        <taxon>Bacteria</taxon>
        <taxon>Bacillati</taxon>
        <taxon>Bacillota</taxon>
        <taxon>Bacillota incertae sedis</taxon>
        <taxon>Caldicellulosiruptorales</taxon>
        <taxon>Caldicellulosiruptoraceae</taxon>
        <taxon>Caldicellulosiruptor</taxon>
    </lineage>
</organism>
<name>A0A3T0D644_9FIRM</name>
<evidence type="ECO:0000256" key="1">
    <source>
        <dbReference type="ARBA" id="ARBA00005582"/>
    </source>
</evidence>
<dbReference type="KEGG" id="ccha:ELD05_07415"/>
<dbReference type="InterPro" id="IPR020084">
    <property type="entry name" value="NUDIX_hydrolase_CS"/>
</dbReference>
<dbReference type="AlphaFoldDB" id="A0A3T0D644"/>